<evidence type="ECO:0000313" key="1">
    <source>
        <dbReference type="EnsemblPlants" id="Solyc01g079345.1.1"/>
    </source>
</evidence>
<dbReference type="Proteomes" id="UP000004994">
    <property type="component" value="Chromosome 1"/>
</dbReference>
<dbReference type="InParanoid" id="A0A3Q7EGX3"/>
<proteinExistence type="predicted"/>
<keyword evidence="2" id="KW-1185">Reference proteome</keyword>
<evidence type="ECO:0000313" key="2">
    <source>
        <dbReference type="Proteomes" id="UP000004994"/>
    </source>
</evidence>
<dbReference type="EnsemblPlants" id="Solyc01g079345.1.1">
    <property type="protein sequence ID" value="Solyc01g079345.1.1"/>
    <property type="gene ID" value="Solyc01g079345.1"/>
</dbReference>
<protein>
    <submittedName>
        <fullName evidence="1">Uncharacterized protein</fullName>
    </submittedName>
</protein>
<name>A0A3Q7EGX3_SOLLC</name>
<sequence>MQQKGRIRKWVGRSETDPAQWICQCFGESIEIPLFNFPCMAILYLLDESLYICNGLIFEDSGSVEVG</sequence>
<organism evidence="1">
    <name type="scientific">Solanum lycopersicum</name>
    <name type="common">Tomato</name>
    <name type="synonym">Lycopersicon esculentum</name>
    <dbReference type="NCBI Taxonomy" id="4081"/>
    <lineage>
        <taxon>Eukaryota</taxon>
        <taxon>Viridiplantae</taxon>
        <taxon>Streptophyta</taxon>
        <taxon>Embryophyta</taxon>
        <taxon>Tracheophyta</taxon>
        <taxon>Spermatophyta</taxon>
        <taxon>Magnoliopsida</taxon>
        <taxon>eudicotyledons</taxon>
        <taxon>Gunneridae</taxon>
        <taxon>Pentapetalae</taxon>
        <taxon>asterids</taxon>
        <taxon>lamiids</taxon>
        <taxon>Solanales</taxon>
        <taxon>Solanaceae</taxon>
        <taxon>Solanoideae</taxon>
        <taxon>Solaneae</taxon>
        <taxon>Solanum</taxon>
        <taxon>Solanum subgen. Lycopersicon</taxon>
    </lineage>
</organism>
<reference evidence="1" key="1">
    <citation type="journal article" date="2012" name="Nature">
        <title>The tomato genome sequence provides insights into fleshy fruit evolution.</title>
        <authorList>
            <consortium name="Tomato Genome Consortium"/>
        </authorList>
    </citation>
    <scope>NUCLEOTIDE SEQUENCE [LARGE SCALE GENOMIC DNA]</scope>
    <source>
        <strain evidence="1">cv. Heinz 1706</strain>
    </source>
</reference>
<accession>A0A3Q7EGX3</accession>
<reference evidence="1" key="2">
    <citation type="submission" date="2019-01" db="UniProtKB">
        <authorList>
            <consortium name="EnsemblPlants"/>
        </authorList>
    </citation>
    <scope>IDENTIFICATION</scope>
    <source>
        <strain evidence="1">cv. Heinz 1706</strain>
    </source>
</reference>
<dbReference type="AlphaFoldDB" id="A0A3Q7EGX3"/>
<dbReference type="Gramene" id="Solyc01g079345.1.1">
    <property type="protein sequence ID" value="Solyc01g079345.1.1"/>
    <property type="gene ID" value="Solyc01g079345.1"/>
</dbReference>